<dbReference type="Proteomes" id="UP000505325">
    <property type="component" value="Chromosome"/>
</dbReference>
<keyword evidence="2" id="KW-1185">Reference proteome</keyword>
<dbReference type="Pfam" id="PF06092">
    <property type="entry name" value="DUF943"/>
    <property type="match status" value="1"/>
</dbReference>
<proteinExistence type="predicted"/>
<evidence type="ECO:0000313" key="1">
    <source>
        <dbReference type="EMBL" id="QKJ88578.1"/>
    </source>
</evidence>
<dbReference type="RefSeq" id="WP_173635432.1">
    <property type="nucleotide sequence ID" value="NZ_CP054212.1"/>
</dbReference>
<dbReference type="AlphaFoldDB" id="A0A6M8UD05"/>
<accession>A0A6M8UD05</accession>
<dbReference type="KEGG" id="pmak:PMPD1_3663"/>
<dbReference type="EMBL" id="CP054212">
    <property type="protein sequence ID" value="QKJ88578.1"/>
    <property type="molecule type" value="Genomic_DNA"/>
</dbReference>
<evidence type="ECO:0000313" key="2">
    <source>
        <dbReference type="Proteomes" id="UP000505325"/>
    </source>
</evidence>
<organism evidence="1 2">
    <name type="scientific">Paramixta manurensis</name>
    <dbReference type="NCBI Taxonomy" id="2740817"/>
    <lineage>
        <taxon>Bacteria</taxon>
        <taxon>Pseudomonadati</taxon>
        <taxon>Pseudomonadota</taxon>
        <taxon>Gammaproteobacteria</taxon>
        <taxon>Enterobacterales</taxon>
        <taxon>Erwiniaceae</taxon>
        <taxon>Paramixta</taxon>
    </lineage>
</organism>
<sequence length="150" mass="17538">MKKYLLVAILIAATIGWWGYLKSHPTTLVATHKMGEKGFISVVLIKNPPLTDSGKITWWKDNAKYFRDKYDIPSSAINDYFYIKIWDFADGYKPLEKYDRLCFEEMKTQYNCIDKNWVMTISNTRNGELRYSMGESAWLEQKDGSLVKVK</sequence>
<protein>
    <submittedName>
        <fullName evidence="1">DUF943 family protein</fullName>
    </submittedName>
</protein>
<gene>
    <name evidence="1" type="ORF">PMPD1_3663</name>
</gene>
<name>A0A6M8UD05_9GAMM</name>
<reference evidence="1 2" key="1">
    <citation type="submission" date="2020-06" db="EMBL/GenBank/DDBJ databases">
        <title>Genome sequence of Paramixta manurensis strain PD-1.</title>
        <authorList>
            <person name="Lee C.W."/>
            <person name="Kim J."/>
        </authorList>
    </citation>
    <scope>NUCLEOTIDE SEQUENCE [LARGE SCALE GENOMIC DNA]</scope>
    <source>
        <strain evidence="1 2">PD-1</strain>
    </source>
</reference>
<dbReference type="InterPro" id="IPR010351">
    <property type="entry name" value="DUF943"/>
</dbReference>